<name>A0AB73T2D5_9FIRM</name>
<evidence type="ECO:0000313" key="2">
    <source>
        <dbReference type="Proteomes" id="UP000245412"/>
    </source>
</evidence>
<reference evidence="1 2" key="1">
    <citation type="submission" date="2018-05" db="EMBL/GenBank/DDBJ databases">
        <authorList>
            <person name="Goeker M."/>
            <person name="Huntemann M."/>
            <person name="Clum A."/>
            <person name="Pillay M."/>
            <person name="Palaniappan K."/>
            <person name="Varghese N."/>
            <person name="Mikhailova N."/>
            <person name="Stamatis D."/>
            <person name="Reddy T."/>
            <person name="Daum C."/>
            <person name="Shapiro N."/>
            <person name="Ivanova N."/>
            <person name="Kyrpides N."/>
            <person name="Woyke T."/>
        </authorList>
    </citation>
    <scope>NUCLEOTIDE SEQUENCE [LARGE SCALE GENOMIC DNA]</scope>
    <source>
        <strain evidence="1 2">DSM 26524</strain>
    </source>
</reference>
<dbReference type="RefSeq" id="WP_109627362.1">
    <property type="nucleotide sequence ID" value="NZ_JANKBI010000006.1"/>
</dbReference>
<comment type="caution">
    <text evidence="1">The sequence shown here is derived from an EMBL/GenBank/DDBJ whole genome shotgun (WGS) entry which is preliminary data.</text>
</comment>
<accession>A0AB73T2D5</accession>
<keyword evidence="2" id="KW-1185">Reference proteome</keyword>
<dbReference type="Proteomes" id="UP000245412">
    <property type="component" value="Unassembled WGS sequence"/>
</dbReference>
<proteinExistence type="predicted"/>
<evidence type="ECO:0000313" key="1">
    <source>
        <dbReference type="EMBL" id="PWJ74680.1"/>
    </source>
</evidence>
<sequence>MEIKLIEAIQKSETHFRGYVDLLELARLLRDYPFEDEVLQKARIYKKYMENGIINFKVTVRLEPDTDISEDGDDRVFSFSQCEIRDGKSRAAALCMLPEDILEDKETEAEIFLATKEKMDKLEQNKL</sequence>
<organism evidence="1 2">
    <name type="scientific">Murimonas intestini</name>
    <dbReference type="NCBI Taxonomy" id="1337051"/>
    <lineage>
        <taxon>Bacteria</taxon>
        <taxon>Bacillati</taxon>
        <taxon>Bacillota</taxon>
        <taxon>Clostridia</taxon>
        <taxon>Lachnospirales</taxon>
        <taxon>Lachnospiraceae</taxon>
        <taxon>Murimonas</taxon>
    </lineage>
</organism>
<protein>
    <submittedName>
        <fullName evidence="1">Uncharacterized protein</fullName>
    </submittedName>
</protein>
<gene>
    <name evidence="1" type="ORF">C7383_108110</name>
</gene>
<dbReference type="EMBL" id="QGGY01000008">
    <property type="protein sequence ID" value="PWJ74680.1"/>
    <property type="molecule type" value="Genomic_DNA"/>
</dbReference>
<dbReference type="AlphaFoldDB" id="A0AB73T2D5"/>